<evidence type="ECO:0000256" key="1">
    <source>
        <dbReference type="SAM" id="Phobius"/>
    </source>
</evidence>
<keyword evidence="1" id="KW-1133">Transmembrane helix</keyword>
<dbReference type="InParanoid" id="A0A151ZGY4"/>
<keyword evidence="3" id="KW-1185">Reference proteome</keyword>
<feature type="transmembrane region" description="Helical" evidence="1">
    <location>
        <begin position="88"/>
        <end position="110"/>
    </location>
</feature>
<proteinExistence type="predicted"/>
<dbReference type="AlphaFoldDB" id="A0A151ZGY4"/>
<sequence>MYKSEMIPMNAEGQISELFSTLALMYTYFIASISIFQSCLSFILVRTEHASTKSTLLRVSILLQAIILALNIWIFISKSHIYNQESYYTTFISFSYSVIDFIVIIALYYFKNPQKSTPQQSNKKKK</sequence>
<feature type="transmembrane region" description="Helical" evidence="1">
    <location>
        <begin position="56"/>
        <end position="76"/>
    </location>
</feature>
<comment type="caution">
    <text evidence="2">The sequence shown here is derived from an EMBL/GenBank/DDBJ whole genome shotgun (WGS) entry which is preliminary data.</text>
</comment>
<accession>A0A151ZGY4</accession>
<organism evidence="2 3">
    <name type="scientific">Tieghemostelium lacteum</name>
    <name type="common">Slime mold</name>
    <name type="synonym">Dictyostelium lacteum</name>
    <dbReference type="NCBI Taxonomy" id="361077"/>
    <lineage>
        <taxon>Eukaryota</taxon>
        <taxon>Amoebozoa</taxon>
        <taxon>Evosea</taxon>
        <taxon>Eumycetozoa</taxon>
        <taxon>Dictyostelia</taxon>
        <taxon>Dictyosteliales</taxon>
        <taxon>Raperosteliaceae</taxon>
        <taxon>Tieghemostelium</taxon>
    </lineage>
</organism>
<reference evidence="2 3" key="1">
    <citation type="submission" date="2015-12" db="EMBL/GenBank/DDBJ databases">
        <title>Dictyostelia acquired genes for synthesis and detection of signals that induce cell-type specialization by lateral gene transfer from prokaryotes.</title>
        <authorList>
            <person name="Gloeckner G."/>
            <person name="Schaap P."/>
        </authorList>
    </citation>
    <scope>NUCLEOTIDE SEQUENCE [LARGE SCALE GENOMIC DNA]</scope>
    <source>
        <strain evidence="2 3">TK</strain>
    </source>
</reference>
<feature type="transmembrane region" description="Helical" evidence="1">
    <location>
        <begin position="25"/>
        <end position="44"/>
    </location>
</feature>
<name>A0A151ZGY4_TIELA</name>
<evidence type="ECO:0008006" key="4">
    <source>
        <dbReference type="Google" id="ProtNLM"/>
    </source>
</evidence>
<evidence type="ECO:0000313" key="2">
    <source>
        <dbReference type="EMBL" id="KYQ93124.1"/>
    </source>
</evidence>
<dbReference type="Proteomes" id="UP000076078">
    <property type="component" value="Unassembled WGS sequence"/>
</dbReference>
<gene>
    <name evidence="2" type="ORF">DLAC_05749</name>
</gene>
<keyword evidence="1" id="KW-0472">Membrane</keyword>
<evidence type="ECO:0000313" key="3">
    <source>
        <dbReference type="Proteomes" id="UP000076078"/>
    </source>
</evidence>
<protein>
    <recommendedName>
        <fullName evidence="4">Transmembrane protein</fullName>
    </recommendedName>
</protein>
<dbReference type="EMBL" id="LODT01000028">
    <property type="protein sequence ID" value="KYQ93124.1"/>
    <property type="molecule type" value="Genomic_DNA"/>
</dbReference>
<keyword evidence="1" id="KW-0812">Transmembrane</keyword>